<evidence type="ECO:0000313" key="5">
    <source>
        <dbReference type="Proteomes" id="UP000034207"/>
    </source>
</evidence>
<evidence type="ECO:0000313" key="4">
    <source>
        <dbReference type="EMBL" id="KKQ94721.1"/>
    </source>
</evidence>
<accession>A0A0G0PZA3</accession>
<comment type="caution">
    <text evidence="4">The sequence shown here is derived from an EMBL/GenBank/DDBJ whole genome shotgun (WGS) entry which is preliminary data.</text>
</comment>
<reference evidence="4 5" key="1">
    <citation type="journal article" date="2015" name="Nature">
        <title>rRNA introns, odd ribosomes, and small enigmatic genomes across a large radiation of phyla.</title>
        <authorList>
            <person name="Brown C.T."/>
            <person name="Hug L.A."/>
            <person name="Thomas B.C."/>
            <person name="Sharon I."/>
            <person name="Castelle C.J."/>
            <person name="Singh A."/>
            <person name="Wilkins M.J."/>
            <person name="Williams K.H."/>
            <person name="Banfield J.F."/>
        </authorList>
    </citation>
    <scope>NUCLEOTIDE SEQUENCE [LARGE SCALE GENOMIC DNA]</scope>
</reference>
<dbReference type="Proteomes" id="UP000034207">
    <property type="component" value="Unassembled WGS sequence"/>
</dbReference>
<organism evidence="4 5">
    <name type="scientific">candidate division CPR2 bacterium GW2011_GWC2_39_10</name>
    <dbReference type="NCBI Taxonomy" id="1618345"/>
    <lineage>
        <taxon>Bacteria</taxon>
        <taxon>Bacteria division CPR2</taxon>
    </lineage>
</organism>
<proteinExistence type="inferred from homology"/>
<feature type="domain" description="PucR C-terminal helix-turn-helix" evidence="2">
    <location>
        <begin position="312"/>
        <end position="367"/>
    </location>
</feature>
<dbReference type="Pfam" id="PF13556">
    <property type="entry name" value="HTH_30"/>
    <property type="match status" value="1"/>
</dbReference>
<protein>
    <submittedName>
        <fullName evidence="4">Transcriptional regulator, CdaR</fullName>
    </submittedName>
</protein>
<dbReference type="InterPro" id="IPR042070">
    <property type="entry name" value="PucR_C-HTH_sf"/>
</dbReference>
<dbReference type="AlphaFoldDB" id="A0A0G0PZA3"/>
<dbReference type="InterPro" id="IPR051448">
    <property type="entry name" value="CdaR-like_regulators"/>
</dbReference>
<evidence type="ECO:0000259" key="3">
    <source>
        <dbReference type="Pfam" id="PF17853"/>
    </source>
</evidence>
<dbReference type="InterPro" id="IPR041522">
    <property type="entry name" value="CdaR_GGDEF"/>
</dbReference>
<comment type="similarity">
    <text evidence="1">Belongs to the CdaR family.</text>
</comment>
<evidence type="ECO:0000259" key="2">
    <source>
        <dbReference type="Pfam" id="PF13556"/>
    </source>
</evidence>
<feature type="domain" description="CdaR GGDEF-like" evidence="3">
    <location>
        <begin position="119"/>
        <end position="260"/>
    </location>
</feature>
<dbReference type="PANTHER" id="PTHR33744">
    <property type="entry name" value="CARBOHYDRATE DIACID REGULATOR"/>
    <property type="match status" value="1"/>
</dbReference>
<gene>
    <name evidence="4" type="ORF">UT18_C0008G0026</name>
</gene>
<dbReference type="EMBL" id="LBVV01000008">
    <property type="protein sequence ID" value="KKQ94721.1"/>
    <property type="molecule type" value="Genomic_DNA"/>
</dbReference>
<dbReference type="Gene3D" id="1.10.10.2840">
    <property type="entry name" value="PucR C-terminal helix-turn-helix domain"/>
    <property type="match status" value="1"/>
</dbReference>
<sequence length="380" mass="43103">MLNSSVSTIIAQKITPIISKKIVLIDKKGNYLASTYPANRTKIYEISKDPTIFPVYQNGSVCGFVKIDEPLSVAKPLATAVKSMVELLINQIEMSENISSKDQRQDKLIYDILNNDNLDEDIAQAEARIFDIDLTHPRIVLTVLIDGEKKEELFKDDLSMQDKELILGRYKKGIKRGFDSFYTRLNSNVIAYFGKNLFVVLKDLGERKEEKKNALHFETTLKTIHQIIKDELRCNVTIGVGSYHHGIKGLKDSFKEAYLASELGEELWGSGKVFNINDFGVVAPLLSGLNEKNLQFSQKMLKKIAKDEEMGKTVEVFLDSNMSLTKTSKILKIHRNTLVYRLDKITENLGLDPRNFEDAVQLKLAMLFNQFSINSEVVIK</sequence>
<dbReference type="Pfam" id="PF17853">
    <property type="entry name" value="GGDEF_2"/>
    <property type="match status" value="1"/>
</dbReference>
<evidence type="ECO:0000256" key="1">
    <source>
        <dbReference type="ARBA" id="ARBA00006754"/>
    </source>
</evidence>
<name>A0A0G0PZA3_UNCC2</name>
<dbReference type="STRING" id="1618345.UT18_C0008G0026"/>
<dbReference type="PANTHER" id="PTHR33744:SF15">
    <property type="entry name" value="CARBOHYDRATE DIACID REGULATOR"/>
    <property type="match status" value="1"/>
</dbReference>
<dbReference type="InterPro" id="IPR025736">
    <property type="entry name" value="PucR_C-HTH_dom"/>
</dbReference>